<sequence>MKLLNRMVGISKTTLVLQSLLSGLRQTGLISDPVLHDSRVASIHENEQIAAILIAVTLLAILTICIVILIIRTMRNRPTPHYTIFHKVRSSCVSFATTSNYCYIMSVLTNEKVPPKLCPFELRTISITTVVNFECRTRLNLFYRSTISEDMGIRLVDDLTQPFCQDVKAGIFNLVAHGEITPIQTYDMSAEESYSNSDKILTIHFRTDLALYALEMLVQCSIDTSGERIPCTGEYGRQNTGIKRDCKTFTHSITRSIGILHLKVVTPRFIFNNAHG</sequence>
<name>G7YGI0_CLOSI</name>
<gene>
    <name evidence="2" type="ORF">CLF_107281</name>
</gene>
<accession>G7YGI0</accession>
<evidence type="ECO:0000313" key="2">
    <source>
        <dbReference type="EMBL" id="GAA52063.1"/>
    </source>
</evidence>
<evidence type="ECO:0000256" key="1">
    <source>
        <dbReference type="SAM" id="Phobius"/>
    </source>
</evidence>
<feature type="transmembrane region" description="Helical" evidence="1">
    <location>
        <begin position="49"/>
        <end position="71"/>
    </location>
</feature>
<protein>
    <submittedName>
        <fullName evidence="2">Uncharacterized protein</fullName>
    </submittedName>
</protein>
<keyword evidence="1" id="KW-0812">Transmembrane</keyword>
<dbReference type="Proteomes" id="UP000008909">
    <property type="component" value="Unassembled WGS sequence"/>
</dbReference>
<keyword evidence="1" id="KW-0472">Membrane</keyword>
<keyword evidence="3" id="KW-1185">Reference proteome</keyword>
<dbReference type="AlphaFoldDB" id="G7YGI0"/>
<evidence type="ECO:0000313" key="3">
    <source>
        <dbReference type="Proteomes" id="UP000008909"/>
    </source>
</evidence>
<dbReference type="EMBL" id="DF143236">
    <property type="protein sequence ID" value="GAA52063.1"/>
    <property type="molecule type" value="Genomic_DNA"/>
</dbReference>
<organism evidence="2 3">
    <name type="scientific">Clonorchis sinensis</name>
    <name type="common">Chinese liver fluke</name>
    <dbReference type="NCBI Taxonomy" id="79923"/>
    <lineage>
        <taxon>Eukaryota</taxon>
        <taxon>Metazoa</taxon>
        <taxon>Spiralia</taxon>
        <taxon>Lophotrochozoa</taxon>
        <taxon>Platyhelminthes</taxon>
        <taxon>Trematoda</taxon>
        <taxon>Digenea</taxon>
        <taxon>Opisthorchiida</taxon>
        <taxon>Opisthorchiata</taxon>
        <taxon>Opisthorchiidae</taxon>
        <taxon>Clonorchis</taxon>
    </lineage>
</organism>
<reference key="2">
    <citation type="submission" date="2011-10" db="EMBL/GenBank/DDBJ databases">
        <title>The genome and transcriptome sequence of Clonorchis sinensis provide insights into the carcinogenic liver fluke.</title>
        <authorList>
            <person name="Wang X."/>
            <person name="Huang Y."/>
            <person name="Chen W."/>
            <person name="Liu H."/>
            <person name="Guo L."/>
            <person name="Chen Y."/>
            <person name="Luo F."/>
            <person name="Zhou W."/>
            <person name="Sun J."/>
            <person name="Mao Q."/>
            <person name="Liang P."/>
            <person name="Zhou C."/>
            <person name="Tian Y."/>
            <person name="Men J."/>
            <person name="Lv X."/>
            <person name="Huang L."/>
            <person name="Zhou J."/>
            <person name="Hu Y."/>
            <person name="Li R."/>
            <person name="Zhang F."/>
            <person name="Lei H."/>
            <person name="Li X."/>
            <person name="Hu X."/>
            <person name="Liang C."/>
            <person name="Xu J."/>
            <person name="Wu Z."/>
            <person name="Yu X."/>
        </authorList>
    </citation>
    <scope>NUCLEOTIDE SEQUENCE</scope>
    <source>
        <strain>Henan</strain>
    </source>
</reference>
<reference evidence="2" key="1">
    <citation type="journal article" date="2011" name="Genome Biol.">
        <title>The draft genome of the carcinogenic human liver fluke Clonorchis sinensis.</title>
        <authorList>
            <person name="Wang X."/>
            <person name="Chen W."/>
            <person name="Huang Y."/>
            <person name="Sun J."/>
            <person name="Men J."/>
            <person name="Liu H."/>
            <person name="Luo F."/>
            <person name="Guo L."/>
            <person name="Lv X."/>
            <person name="Deng C."/>
            <person name="Zhou C."/>
            <person name="Fan Y."/>
            <person name="Li X."/>
            <person name="Huang L."/>
            <person name="Hu Y."/>
            <person name="Liang C."/>
            <person name="Hu X."/>
            <person name="Xu J."/>
            <person name="Yu X."/>
        </authorList>
    </citation>
    <scope>NUCLEOTIDE SEQUENCE [LARGE SCALE GENOMIC DNA]</scope>
    <source>
        <strain evidence="2">Henan</strain>
    </source>
</reference>
<proteinExistence type="predicted"/>
<keyword evidence="1" id="KW-1133">Transmembrane helix</keyword>